<dbReference type="InterPro" id="IPR027477">
    <property type="entry name" value="Succ_DH/fumarate_Rdtase_cat_sf"/>
</dbReference>
<evidence type="ECO:0000256" key="5">
    <source>
        <dbReference type="ARBA" id="ARBA00022630"/>
    </source>
</evidence>
<evidence type="ECO:0000259" key="14">
    <source>
        <dbReference type="Pfam" id="PF02910"/>
    </source>
</evidence>
<sequence>MTSDFLVIGTGIAGLSFALRAAEHGTVNIITKGAALESNTAWAQGGIASVLPEPMRELGDTIEKHIADSLDAGAGLCKEPIVRTIVEEGAATIEELVENGVKFDRTGDRYSLGKEGGHTQRRILHSKDMTGIAIVTALLERAKEHANIQLMEDHFAIDLITTTKLGLVTDGRVLGAYVLKKESGEVEIFRSDRVVLATGGCGKTYLYTTNPDSSTGDGLAMAWRAGANISNMEFIQFHPTCFYNPTATGAEARSFLVSEAVRGEGGVLVDANGKEFMHQYDERGSLAPRDIVARAIDHEIKKTGADCVYLDITHKPKGFVAERFPHIYNTLLRYGHDAEVDPIPVVPAAHYQCGGVVTDVNGLTNIRGLAAVGEVAHTGLHGANRLASNSLLEAHVLARRALKRMMVLYPPEKESPSTPDIPEWEHGTRAAPDEQVVIHHNWDEIRRIMQDYASIVRTDNRLQRAAIRLHNLRREVREFYWGHRVTPDILELRNLVTAASLIVDCAIQRQESRGIHYTLDYPNKKSRFMKDTVMRRF</sequence>
<evidence type="ECO:0000313" key="15">
    <source>
        <dbReference type="EMBL" id="MBK1792353.1"/>
    </source>
</evidence>
<keyword evidence="7 12" id="KW-0274">FAD</keyword>
<dbReference type="InterPro" id="IPR015939">
    <property type="entry name" value="Fum_Rdtase/Succ_DH_flav-like_C"/>
</dbReference>
<comment type="function">
    <text evidence="12">Catalyzes the oxidation of L-aspartate to iminoaspartate.</text>
</comment>
<comment type="pathway">
    <text evidence="2 12">Cofactor biosynthesis; NAD(+) biosynthesis; iminoaspartate from L-aspartate (oxidase route): step 1/1.</text>
</comment>
<dbReference type="Pfam" id="PF02910">
    <property type="entry name" value="Succ_DH_flav_C"/>
    <property type="match status" value="1"/>
</dbReference>
<reference evidence="15" key="1">
    <citation type="submission" date="2021-01" db="EMBL/GenBank/DDBJ databases">
        <title>Modified the classification status of verrucomicrobia.</title>
        <authorList>
            <person name="Feng X."/>
        </authorList>
    </citation>
    <scope>NUCLEOTIDE SEQUENCE</scope>
    <source>
        <strain evidence="15">_KCTC 22039</strain>
    </source>
</reference>
<evidence type="ECO:0000256" key="3">
    <source>
        <dbReference type="ARBA" id="ARBA00008562"/>
    </source>
</evidence>
<dbReference type="PIRSF" id="PIRSF000171">
    <property type="entry name" value="SDHA_APRA_LASPO"/>
    <property type="match status" value="1"/>
</dbReference>
<feature type="domain" description="Fumarate reductase/succinate dehydrogenase flavoprotein-like C-terminal" evidence="14">
    <location>
        <begin position="443"/>
        <end position="534"/>
    </location>
</feature>
<dbReference type="PANTHER" id="PTHR42716">
    <property type="entry name" value="L-ASPARTATE OXIDASE"/>
    <property type="match status" value="1"/>
</dbReference>
<dbReference type="InterPro" id="IPR005288">
    <property type="entry name" value="NadB"/>
</dbReference>
<dbReference type="Gene3D" id="3.50.50.60">
    <property type="entry name" value="FAD/NAD(P)-binding domain"/>
    <property type="match status" value="1"/>
</dbReference>
<dbReference type="UniPathway" id="UPA00253">
    <property type="reaction ID" value="UER00326"/>
</dbReference>
<comment type="caution">
    <text evidence="15">The sequence shown here is derived from an EMBL/GenBank/DDBJ whole genome shotgun (WGS) entry which is preliminary data.</text>
</comment>
<keyword evidence="8 12" id="KW-0560">Oxidoreductase</keyword>
<dbReference type="SUPFAM" id="SSF51905">
    <property type="entry name" value="FAD/NAD(P)-binding domain"/>
    <property type="match status" value="1"/>
</dbReference>
<comment type="catalytic activity">
    <reaction evidence="9">
        <text>L-aspartate + O2 = iminosuccinate + H2O2</text>
        <dbReference type="Rhea" id="RHEA:25876"/>
        <dbReference type="ChEBI" id="CHEBI:15379"/>
        <dbReference type="ChEBI" id="CHEBI:16240"/>
        <dbReference type="ChEBI" id="CHEBI:29991"/>
        <dbReference type="ChEBI" id="CHEBI:77875"/>
        <dbReference type="EC" id="1.4.3.16"/>
    </reaction>
    <physiologicalReaction direction="left-to-right" evidence="9">
        <dbReference type="Rhea" id="RHEA:25877"/>
    </physiologicalReaction>
</comment>
<dbReference type="Proteomes" id="UP000624703">
    <property type="component" value="Unassembled WGS sequence"/>
</dbReference>
<dbReference type="InterPro" id="IPR003953">
    <property type="entry name" value="FAD-dep_OxRdtase_2_FAD-bd"/>
</dbReference>
<evidence type="ECO:0000256" key="7">
    <source>
        <dbReference type="ARBA" id="ARBA00022827"/>
    </source>
</evidence>
<dbReference type="GO" id="GO:0005737">
    <property type="term" value="C:cytoplasm"/>
    <property type="evidence" value="ECO:0007669"/>
    <property type="project" value="UniProtKB-SubCell"/>
</dbReference>
<proteinExistence type="inferred from homology"/>
<evidence type="ECO:0000256" key="6">
    <source>
        <dbReference type="ARBA" id="ARBA00022642"/>
    </source>
</evidence>
<dbReference type="FunFam" id="3.90.700.10:FF:000002">
    <property type="entry name" value="L-aspartate oxidase"/>
    <property type="match status" value="1"/>
</dbReference>
<dbReference type="SUPFAM" id="SSF56425">
    <property type="entry name" value="Succinate dehydrogenase/fumarate reductase flavoprotein, catalytic domain"/>
    <property type="match status" value="1"/>
</dbReference>
<dbReference type="GO" id="GO:0034628">
    <property type="term" value="P:'de novo' NAD+ biosynthetic process from L-aspartate"/>
    <property type="evidence" value="ECO:0007669"/>
    <property type="project" value="TreeGrafter"/>
</dbReference>
<comment type="similarity">
    <text evidence="3 12">Belongs to the FAD-dependent oxidoreductase 2 family. NadB subfamily.</text>
</comment>
<organism evidence="15 16">
    <name type="scientific">Persicirhabdus sediminis</name>
    <dbReference type="NCBI Taxonomy" id="454144"/>
    <lineage>
        <taxon>Bacteria</taxon>
        <taxon>Pseudomonadati</taxon>
        <taxon>Verrucomicrobiota</taxon>
        <taxon>Verrucomicrobiia</taxon>
        <taxon>Verrucomicrobiales</taxon>
        <taxon>Verrucomicrobiaceae</taxon>
        <taxon>Persicirhabdus</taxon>
    </lineage>
</organism>
<feature type="active site" description="Proton acceptor" evidence="11">
    <location>
        <position position="289"/>
    </location>
</feature>
<dbReference type="InterPro" id="IPR037099">
    <property type="entry name" value="Fum_R/Succ_DH_flav-like_C_sf"/>
</dbReference>
<dbReference type="Pfam" id="PF00890">
    <property type="entry name" value="FAD_binding_2"/>
    <property type="match status" value="1"/>
</dbReference>
<evidence type="ECO:0000256" key="9">
    <source>
        <dbReference type="ARBA" id="ARBA00048305"/>
    </source>
</evidence>
<keyword evidence="5 12" id="KW-0285">Flavoprotein</keyword>
<keyword evidence="16" id="KW-1185">Reference proteome</keyword>
<dbReference type="NCBIfam" id="NF006567">
    <property type="entry name" value="PRK09077.1"/>
    <property type="match status" value="1"/>
</dbReference>
<dbReference type="Gene3D" id="3.90.700.10">
    <property type="entry name" value="Succinate dehydrogenase/fumarate reductase flavoprotein, catalytic domain"/>
    <property type="match status" value="1"/>
</dbReference>
<comment type="cofactor">
    <cofactor evidence="1 12">
        <name>FAD</name>
        <dbReference type="ChEBI" id="CHEBI:57692"/>
    </cofactor>
</comment>
<dbReference type="InterPro" id="IPR036188">
    <property type="entry name" value="FAD/NAD-bd_sf"/>
</dbReference>
<dbReference type="GO" id="GO:0008734">
    <property type="term" value="F:L-aspartate oxidase activity"/>
    <property type="evidence" value="ECO:0007669"/>
    <property type="project" value="UniProtKB-UniRule"/>
</dbReference>
<evidence type="ECO:0000313" key="16">
    <source>
        <dbReference type="Proteomes" id="UP000624703"/>
    </source>
</evidence>
<feature type="domain" description="FAD-dependent oxidoreductase 2 FAD-binding" evidence="13">
    <location>
        <begin position="4"/>
        <end position="391"/>
    </location>
</feature>
<name>A0A8J7MGH3_9BACT</name>
<gene>
    <name evidence="15" type="primary">nadB</name>
    <name evidence="15" type="ORF">JIN82_14410</name>
</gene>
<evidence type="ECO:0000256" key="1">
    <source>
        <dbReference type="ARBA" id="ARBA00001974"/>
    </source>
</evidence>
<keyword evidence="6 12" id="KW-0662">Pyridine nucleotide biosynthesis</keyword>
<dbReference type="EMBL" id="JAENIM010000045">
    <property type="protein sequence ID" value="MBK1792353.1"/>
    <property type="molecule type" value="Genomic_DNA"/>
</dbReference>
<dbReference type="NCBIfam" id="TIGR00551">
    <property type="entry name" value="nadB"/>
    <property type="match status" value="1"/>
</dbReference>
<dbReference type="EC" id="1.4.3.16" evidence="4 10"/>
<dbReference type="AlphaFoldDB" id="A0A8J7MGH3"/>
<evidence type="ECO:0000256" key="2">
    <source>
        <dbReference type="ARBA" id="ARBA00004950"/>
    </source>
</evidence>
<evidence type="ECO:0000256" key="10">
    <source>
        <dbReference type="NCBIfam" id="TIGR00551"/>
    </source>
</evidence>
<dbReference type="PANTHER" id="PTHR42716:SF2">
    <property type="entry name" value="L-ASPARTATE OXIDASE, CHLOROPLASTIC"/>
    <property type="match status" value="1"/>
</dbReference>
<dbReference type="RefSeq" id="WP_200312367.1">
    <property type="nucleotide sequence ID" value="NZ_JAENIM010000045.1"/>
</dbReference>
<dbReference type="SUPFAM" id="SSF46977">
    <property type="entry name" value="Succinate dehydrogenase/fumarate reductase flavoprotein C-terminal domain"/>
    <property type="match status" value="1"/>
</dbReference>
<evidence type="ECO:0000256" key="12">
    <source>
        <dbReference type="RuleBase" id="RU362049"/>
    </source>
</evidence>
<dbReference type="PRINTS" id="PR00411">
    <property type="entry name" value="PNDRDTASEI"/>
</dbReference>
<dbReference type="PRINTS" id="PR00368">
    <property type="entry name" value="FADPNR"/>
</dbReference>
<accession>A0A8J7MGH3</accession>
<protein>
    <recommendedName>
        <fullName evidence="4 10">L-aspartate oxidase</fullName>
        <ecNumber evidence="4 10">1.4.3.16</ecNumber>
    </recommendedName>
</protein>
<evidence type="ECO:0000259" key="13">
    <source>
        <dbReference type="Pfam" id="PF00890"/>
    </source>
</evidence>
<evidence type="ECO:0000256" key="11">
    <source>
        <dbReference type="PIRSR" id="PIRSR000171-1"/>
    </source>
</evidence>
<comment type="subcellular location">
    <subcellularLocation>
        <location evidence="12">Cytoplasm</location>
    </subcellularLocation>
</comment>
<dbReference type="FunFam" id="1.20.58.100:FF:000002">
    <property type="entry name" value="L-aspartate oxidase"/>
    <property type="match status" value="1"/>
</dbReference>
<evidence type="ECO:0000256" key="8">
    <source>
        <dbReference type="ARBA" id="ARBA00023002"/>
    </source>
</evidence>
<dbReference type="Gene3D" id="1.20.58.100">
    <property type="entry name" value="Fumarate reductase/succinate dehydrogenase flavoprotein-like, C-terminal domain"/>
    <property type="match status" value="1"/>
</dbReference>
<evidence type="ECO:0000256" key="4">
    <source>
        <dbReference type="ARBA" id="ARBA00012173"/>
    </source>
</evidence>